<gene>
    <name evidence="2" type="primary">GLEAN_08330</name>
    <name evidence="2" type="ORF">TcasGA2_TC008330</name>
</gene>
<dbReference type="HOGENOM" id="CLU_1410508_0_0_1"/>
<dbReference type="Proteomes" id="UP000007266">
    <property type="component" value="Linkage group 4"/>
</dbReference>
<dbReference type="EMBL" id="KQ971338">
    <property type="protein sequence ID" value="EFA02611.1"/>
    <property type="molecule type" value="Genomic_DNA"/>
</dbReference>
<feature type="region of interest" description="Disordered" evidence="1">
    <location>
        <begin position="148"/>
        <end position="193"/>
    </location>
</feature>
<protein>
    <submittedName>
        <fullName evidence="2">Uncharacterized protein</fullName>
    </submittedName>
</protein>
<accession>D2A149</accession>
<sequence>MREFLRINFTISRIVEETEEQSGELEYGALHEKTVRGNCAVVISRRSRAHFYIIILHFPALNAPANASDETNLPKLSALGKPAHDGSRHSTRRVDHERGQRPAIIHMVSTRQQDIARRYFSPKDRQRLSSVRCRRIWTAVRAGARVETSDTADTTKTRTYHGSTGSGFAGRHLDTGANRGETGLHSPQHRLIC</sequence>
<dbReference type="InParanoid" id="D2A149"/>
<feature type="region of interest" description="Disordered" evidence="1">
    <location>
        <begin position="73"/>
        <end position="100"/>
    </location>
</feature>
<evidence type="ECO:0000313" key="3">
    <source>
        <dbReference type="Proteomes" id="UP000007266"/>
    </source>
</evidence>
<evidence type="ECO:0000313" key="2">
    <source>
        <dbReference type="EMBL" id="EFA02611.1"/>
    </source>
</evidence>
<reference evidence="2 3" key="1">
    <citation type="journal article" date="2008" name="Nature">
        <title>The genome of the model beetle and pest Tribolium castaneum.</title>
        <authorList>
            <consortium name="Tribolium Genome Sequencing Consortium"/>
            <person name="Richards S."/>
            <person name="Gibbs R.A."/>
            <person name="Weinstock G.M."/>
            <person name="Brown S.J."/>
            <person name="Denell R."/>
            <person name="Beeman R.W."/>
            <person name="Gibbs R."/>
            <person name="Beeman R.W."/>
            <person name="Brown S.J."/>
            <person name="Bucher G."/>
            <person name="Friedrich M."/>
            <person name="Grimmelikhuijzen C.J."/>
            <person name="Klingler M."/>
            <person name="Lorenzen M."/>
            <person name="Richards S."/>
            <person name="Roth S."/>
            <person name="Schroder R."/>
            <person name="Tautz D."/>
            <person name="Zdobnov E.M."/>
            <person name="Muzny D."/>
            <person name="Gibbs R.A."/>
            <person name="Weinstock G.M."/>
            <person name="Attaway T."/>
            <person name="Bell S."/>
            <person name="Buhay C.J."/>
            <person name="Chandrabose M.N."/>
            <person name="Chavez D."/>
            <person name="Clerk-Blankenburg K.P."/>
            <person name="Cree A."/>
            <person name="Dao M."/>
            <person name="Davis C."/>
            <person name="Chacko J."/>
            <person name="Dinh H."/>
            <person name="Dugan-Rocha S."/>
            <person name="Fowler G."/>
            <person name="Garner T.T."/>
            <person name="Garnes J."/>
            <person name="Gnirke A."/>
            <person name="Hawes A."/>
            <person name="Hernandez J."/>
            <person name="Hines S."/>
            <person name="Holder M."/>
            <person name="Hume J."/>
            <person name="Jhangiani S.N."/>
            <person name="Joshi V."/>
            <person name="Khan Z.M."/>
            <person name="Jackson L."/>
            <person name="Kovar C."/>
            <person name="Kowis A."/>
            <person name="Lee S."/>
            <person name="Lewis L.R."/>
            <person name="Margolis J."/>
            <person name="Morgan M."/>
            <person name="Nazareth L.V."/>
            <person name="Nguyen N."/>
            <person name="Okwuonu G."/>
            <person name="Parker D."/>
            <person name="Richards S."/>
            <person name="Ruiz S.J."/>
            <person name="Santibanez J."/>
            <person name="Savard J."/>
            <person name="Scherer S.E."/>
            <person name="Schneider B."/>
            <person name="Sodergren E."/>
            <person name="Tautz D."/>
            <person name="Vattahil S."/>
            <person name="Villasana D."/>
            <person name="White C.S."/>
            <person name="Wright R."/>
            <person name="Park Y."/>
            <person name="Beeman R.W."/>
            <person name="Lord J."/>
            <person name="Oppert B."/>
            <person name="Lorenzen M."/>
            <person name="Brown S."/>
            <person name="Wang L."/>
            <person name="Savard J."/>
            <person name="Tautz D."/>
            <person name="Richards S."/>
            <person name="Weinstock G."/>
            <person name="Gibbs R.A."/>
            <person name="Liu Y."/>
            <person name="Worley K."/>
            <person name="Weinstock G."/>
            <person name="Elsik C.G."/>
            <person name="Reese J.T."/>
            <person name="Elhaik E."/>
            <person name="Landan G."/>
            <person name="Graur D."/>
            <person name="Arensburger P."/>
            <person name="Atkinson P."/>
            <person name="Beeman R.W."/>
            <person name="Beidler J."/>
            <person name="Brown S.J."/>
            <person name="Demuth J.P."/>
            <person name="Drury D.W."/>
            <person name="Du Y.Z."/>
            <person name="Fujiwara H."/>
            <person name="Lorenzen M."/>
            <person name="Maselli V."/>
            <person name="Osanai M."/>
            <person name="Park Y."/>
            <person name="Robertson H.M."/>
            <person name="Tu Z."/>
            <person name="Wang J.J."/>
            <person name="Wang S."/>
            <person name="Richards S."/>
            <person name="Song H."/>
            <person name="Zhang L."/>
            <person name="Sodergren E."/>
            <person name="Werner D."/>
            <person name="Stanke M."/>
            <person name="Morgenstern B."/>
            <person name="Solovyev V."/>
            <person name="Kosarev P."/>
            <person name="Brown G."/>
            <person name="Chen H.C."/>
            <person name="Ermolaeva O."/>
            <person name="Hlavina W."/>
            <person name="Kapustin Y."/>
            <person name="Kiryutin B."/>
            <person name="Kitts P."/>
            <person name="Maglott D."/>
            <person name="Pruitt K."/>
            <person name="Sapojnikov V."/>
            <person name="Souvorov A."/>
            <person name="Mackey A.J."/>
            <person name="Waterhouse R.M."/>
            <person name="Wyder S."/>
            <person name="Zdobnov E.M."/>
            <person name="Zdobnov E.M."/>
            <person name="Wyder S."/>
            <person name="Kriventseva E.V."/>
            <person name="Kadowaki T."/>
            <person name="Bork P."/>
            <person name="Aranda M."/>
            <person name="Bao R."/>
            <person name="Beermann A."/>
            <person name="Berns N."/>
            <person name="Bolognesi R."/>
            <person name="Bonneton F."/>
            <person name="Bopp D."/>
            <person name="Brown S.J."/>
            <person name="Bucher G."/>
            <person name="Butts T."/>
            <person name="Chaumot A."/>
            <person name="Denell R.E."/>
            <person name="Ferrier D.E."/>
            <person name="Friedrich M."/>
            <person name="Gordon C.M."/>
            <person name="Jindra M."/>
            <person name="Klingler M."/>
            <person name="Lan Q."/>
            <person name="Lattorff H.M."/>
            <person name="Laudet V."/>
            <person name="von Levetsow C."/>
            <person name="Liu Z."/>
            <person name="Lutz R."/>
            <person name="Lynch J.A."/>
            <person name="da Fonseca R.N."/>
            <person name="Posnien N."/>
            <person name="Reuter R."/>
            <person name="Roth S."/>
            <person name="Savard J."/>
            <person name="Schinko J.B."/>
            <person name="Schmitt C."/>
            <person name="Schoppmeier M."/>
            <person name="Schroder R."/>
            <person name="Shippy T.D."/>
            <person name="Simonnet F."/>
            <person name="Marques-Souza H."/>
            <person name="Tautz D."/>
            <person name="Tomoyasu Y."/>
            <person name="Trauner J."/>
            <person name="Van der Zee M."/>
            <person name="Vervoort M."/>
            <person name="Wittkopp N."/>
            <person name="Wimmer E.A."/>
            <person name="Yang X."/>
            <person name="Jones A.K."/>
            <person name="Sattelle D.B."/>
            <person name="Ebert P.R."/>
            <person name="Nelson D."/>
            <person name="Scott J.G."/>
            <person name="Beeman R.W."/>
            <person name="Muthukrishnan S."/>
            <person name="Kramer K.J."/>
            <person name="Arakane Y."/>
            <person name="Beeman R.W."/>
            <person name="Zhu Q."/>
            <person name="Hogenkamp D."/>
            <person name="Dixit R."/>
            <person name="Oppert B."/>
            <person name="Jiang H."/>
            <person name="Zou Z."/>
            <person name="Marshall J."/>
            <person name="Elpidina E."/>
            <person name="Vinokurov K."/>
            <person name="Oppert C."/>
            <person name="Zou Z."/>
            <person name="Evans J."/>
            <person name="Lu Z."/>
            <person name="Zhao P."/>
            <person name="Sumathipala N."/>
            <person name="Altincicek B."/>
            <person name="Vilcinskas A."/>
            <person name="Williams M."/>
            <person name="Hultmark D."/>
            <person name="Hetru C."/>
            <person name="Jiang H."/>
            <person name="Grimmelikhuijzen C.J."/>
            <person name="Hauser F."/>
            <person name="Cazzamali G."/>
            <person name="Williamson M."/>
            <person name="Park Y."/>
            <person name="Li B."/>
            <person name="Tanaka Y."/>
            <person name="Predel R."/>
            <person name="Neupert S."/>
            <person name="Schachtner J."/>
            <person name="Verleyen P."/>
            <person name="Raible F."/>
            <person name="Bork P."/>
            <person name="Friedrich M."/>
            <person name="Walden K.K."/>
            <person name="Robertson H.M."/>
            <person name="Angeli S."/>
            <person name="Foret S."/>
            <person name="Bucher G."/>
            <person name="Schuetz S."/>
            <person name="Maleszka R."/>
            <person name="Wimmer E.A."/>
            <person name="Beeman R.W."/>
            <person name="Lorenzen M."/>
            <person name="Tomoyasu Y."/>
            <person name="Miller S.C."/>
            <person name="Grossmann D."/>
            <person name="Bucher G."/>
        </authorList>
    </citation>
    <scope>NUCLEOTIDE SEQUENCE [LARGE SCALE GENOMIC DNA]</scope>
    <source>
        <strain evidence="2 3">Georgia GA2</strain>
    </source>
</reference>
<reference evidence="2 3" key="2">
    <citation type="journal article" date="2010" name="Nucleic Acids Res.">
        <title>BeetleBase in 2010: revisions to provide comprehensive genomic information for Tribolium castaneum.</title>
        <authorList>
            <person name="Kim H.S."/>
            <person name="Murphy T."/>
            <person name="Xia J."/>
            <person name="Caragea D."/>
            <person name="Park Y."/>
            <person name="Beeman R.W."/>
            <person name="Lorenzen M.D."/>
            <person name="Butcher S."/>
            <person name="Manak J.R."/>
            <person name="Brown S.J."/>
        </authorList>
    </citation>
    <scope>GENOME REANNOTATION</scope>
    <source>
        <strain evidence="2 3">Georgia GA2</strain>
    </source>
</reference>
<feature type="compositionally biased region" description="Basic and acidic residues" evidence="1">
    <location>
        <begin position="82"/>
        <end position="100"/>
    </location>
</feature>
<dbReference type="AlphaFoldDB" id="D2A149"/>
<evidence type="ECO:0000256" key="1">
    <source>
        <dbReference type="SAM" id="MobiDB-lite"/>
    </source>
</evidence>
<proteinExistence type="predicted"/>
<keyword evidence="3" id="KW-1185">Reference proteome</keyword>
<organism evidence="2 3">
    <name type="scientific">Tribolium castaneum</name>
    <name type="common">Red flour beetle</name>
    <dbReference type="NCBI Taxonomy" id="7070"/>
    <lineage>
        <taxon>Eukaryota</taxon>
        <taxon>Metazoa</taxon>
        <taxon>Ecdysozoa</taxon>
        <taxon>Arthropoda</taxon>
        <taxon>Hexapoda</taxon>
        <taxon>Insecta</taxon>
        <taxon>Pterygota</taxon>
        <taxon>Neoptera</taxon>
        <taxon>Endopterygota</taxon>
        <taxon>Coleoptera</taxon>
        <taxon>Polyphaga</taxon>
        <taxon>Cucujiformia</taxon>
        <taxon>Tenebrionidae</taxon>
        <taxon>Tenebrionidae incertae sedis</taxon>
        <taxon>Tribolium</taxon>
    </lineage>
</organism>
<name>D2A149_TRICA</name>